<feature type="region of interest" description="Disordered" evidence="1">
    <location>
        <begin position="354"/>
        <end position="379"/>
    </location>
</feature>
<feature type="region of interest" description="Disordered" evidence="1">
    <location>
        <begin position="108"/>
        <end position="127"/>
    </location>
</feature>
<accession>A0A7J6N6W8</accession>
<evidence type="ECO:0000313" key="2">
    <source>
        <dbReference type="EMBL" id="KAF4679669.1"/>
    </source>
</evidence>
<feature type="region of interest" description="Disordered" evidence="1">
    <location>
        <begin position="1"/>
        <end position="70"/>
    </location>
</feature>
<evidence type="ECO:0000313" key="3">
    <source>
        <dbReference type="Proteomes" id="UP000553632"/>
    </source>
</evidence>
<proteinExistence type="predicted"/>
<dbReference type="Proteomes" id="UP000553632">
    <property type="component" value="Unassembled WGS sequence"/>
</dbReference>
<organism evidence="2 3">
    <name type="scientific">Perkinsus olseni</name>
    <name type="common">Perkinsus atlanticus</name>
    <dbReference type="NCBI Taxonomy" id="32597"/>
    <lineage>
        <taxon>Eukaryota</taxon>
        <taxon>Sar</taxon>
        <taxon>Alveolata</taxon>
        <taxon>Perkinsozoa</taxon>
        <taxon>Perkinsea</taxon>
        <taxon>Perkinsida</taxon>
        <taxon>Perkinsidae</taxon>
        <taxon>Perkinsus</taxon>
    </lineage>
</organism>
<keyword evidence="3" id="KW-1185">Reference proteome</keyword>
<sequence length="652" mass="73181">PEKQGASGKTVVGSPMKTPGRPSAAVDERAQIPARLSRVSHVAHPDENIRSARNSEFRGSTSPVSSERRKPHLPKHINYIKTLYASSSDEGGRAAGMEDLDRILAGGQHPMMSSRPSRVGEKVEAVPTPTTTTITTVEEAIGFFASMGSSTSVKFMYLNRRRLSTDPHHFDPYDLVVTTPDQRDREYFTISTSGLVHYCPGEASEHTSLSRWMEESMRFKVLRSMSVFKHYSQRKILSRWRYNKLKNELKKFFKPNLKSEVRLGTILRERRSLNTLRGSEEFSARYSRFRSTRDRLSQKLIPAQPRLADAVLQVQTFLSAIGRMKMVRIEADRCYDLPAFGAAQQRVRDGASPVVMESASPETGDAGDGGKASAPLPSVGGGVVEEIETKLEELVSCIHHTCTAVAADAVNRRSECEKLRAEQAWWSSTRGIAVERRRQRERELARDLAMQNVRRLPSFIRLAEIRAMVELGVSSVRELLKTLWGHPKLLSVTVNFCDDSLPLDCNDDAPSTIVMMPTRAEFSSVFEELLSQTVAAISHPYDDFKHYNRHKMRKFLEVSGDSAGVASNAVERTLVYDQRFAAASEGIFRKLSADFANAHELAERQLVEYRRIYEYGQGWDEEQFVAKMKSITAEDPKGKSVDAAALQREMAL</sequence>
<name>A0A7J6N6W8_PEROL</name>
<protein>
    <submittedName>
        <fullName evidence="2">Uncharacterized protein</fullName>
    </submittedName>
</protein>
<evidence type="ECO:0000256" key="1">
    <source>
        <dbReference type="SAM" id="MobiDB-lite"/>
    </source>
</evidence>
<feature type="non-terminal residue" evidence="2">
    <location>
        <position position="1"/>
    </location>
</feature>
<comment type="caution">
    <text evidence="2">The sequence shown here is derived from an EMBL/GenBank/DDBJ whole genome shotgun (WGS) entry which is preliminary data.</text>
</comment>
<feature type="compositionally biased region" description="Basic and acidic residues" evidence="1">
    <location>
        <begin position="43"/>
        <end position="56"/>
    </location>
</feature>
<gene>
    <name evidence="2" type="ORF">FOZ63_025527</name>
</gene>
<dbReference type="AlphaFoldDB" id="A0A7J6N6W8"/>
<dbReference type="EMBL" id="JABANO010041241">
    <property type="protein sequence ID" value="KAF4679669.1"/>
    <property type="molecule type" value="Genomic_DNA"/>
</dbReference>
<reference evidence="2 3" key="1">
    <citation type="submission" date="2020-04" db="EMBL/GenBank/DDBJ databases">
        <title>Perkinsus olseni comparative genomics.</title>
        <authorList>
            <person name="Bogema D.R."/>
        </authorList>
    </citation>
    <scope>NUCLEOTIDE SEQUENCE [LARGE SCALE GENOMIC DNA]</scope>
    <source>
        <strain evidence="2 3">ATCC PRA-207</strain>
    </source>
</reference>
<feature type="non-terminal residue" evidence="2">
    <location>
        <position position="652"/>
    </location>
</feature>